<evidence type="ECO:0000313" key="3">
    <source>
        <dbReference type="Proteomes" id="UP001203852"/>
    </source>
</evidence>
<dbReference type="InterPro" id="IPR036291">
    <property type="entry name" value="NAD(P)-bd_dom_sf"/>
</dbReference>
<keyword evidence="3" id="KW-1185">Reference proteome</keyword>
<dbReference type="InterPro" id="IPR013154">
    <property type="entry name" value="ADH-like_N"/>
</dbReference>
<dbReference type="Gene3D" id="3.90.180.10">
    <property type="entry name" value="Medium-chain alcohol dehydrogenases, catalytic domain"/>
    <property type="match status" value="1"/>
</dbReference>
<dbReference type="AlphaFoldDB" id="A0AAN6DVQ5"/>
<dbReference type="InterPro" id="IPR051397">
    <property type="entry name" value="Zn-ADH-like_protein"/>
</dbReference>
<feature type="domain" description="Enoyl reductase (ER)" evidence="1">
    <location>
        <begin position="11"/>
        <end position="327"/>
    </location>
</feature>
<dbReference type="SUPFAM" id="SSF51735">
    <property type="entry name" value="NAD(P)-binding Rossmann-fold domains"/>
    <property type="match status" value="1"/>
</dbReference>
<organism evidence="2 3">
    <name type="scientific">Exophiala viscosa</name>
    <dbReference type="NCBI Taxonomy" id="2486360"/>
    <lineage>
        <taxon>Eukaryota</taxon>
        <taxon>Fungi</taxon>
        <taxon>Dikarya</taxon>
        <taxon>Ascomycota</taxon>
        <taxon>Pezizomycotina</taxon>
        <taxon>Eurotiomycetes</taxon>
        <taxon>Chaetothyriomycetidae</taxon>
        <taxon>Chaetothyriales</taxon>
        <taxon>Herpotrichiellaceae</taxon>
        <taxon>Exophiala</taxon>
    </lineage>
</organism>
<dbReference type="EMBL" id="MU404354">
    <property type="protein sequence ID" value="KAI1613496.1"/>
    <property type="molecule type" value="Genomic_DNA"/>
</dbReference>
<dbReference type="InterPro" id="IPR013149">
    <property type="entry name" value="ADH-like_C"/>
</dbReference>
<dbReference type="InterPro" id="IPR020843">
    <property type="entry name" value="ER"/>
</dbReference>
<dbReference type="PANTHER" id="PTHR43677">
    <property type="entry name" value="SHORT-CHAIN DEHYDROGENASE/REDUCTASE"/>
    <property type="match status" value="1"/>
</dbReference>
<comment type="caution">
    <text evidence="2">The sequence shown here is derived from an EMBL/GenBank/DDBJ whole genome shotgun (WGS) entry which is preliminary data.</text>
</comment>
<reference evidence="2" key="1">
    <citation type="journal article" date="2022" name="bioRxiv">
        <title>Deciphering the potential niche of two novel black yeast fungi from a biological soil crust based on their genomes, phenotypes, and melanin regulation.</title>
        <authorList>
            <consortium name="DOE Joint Genome Institute"/>
            <person name="Carr E.C."/>
            <person name="Barton Q."/>
            <person name="Grambo S."/>
            <person name="Sullivan M."/>
            <person name="Renfro C.M."/>
            <person name="Kuo A."/>
            <person name="Pangilinan J."/>
            <person name="Lipzen A."/>
            <person name="Keymanesh K."/>
            <person name="Savage E."/>
            <person name="Barry K."/>
            <person name="Grigoriev I.V."/>
            <person name="Riekhof W.R."/>
            <person name="Harris S.S."/>
        </authorList>
    </citation>
    <scope>NUCLEOTIDE SEQUENCE</scope>
    <source>
        <strain evidence="2">JF 03-4F</strain>
    </source>
</reference>
<evidence type="ECO:0000313" key="2">
    <source>
        <dbReference type="EMBL" id="KAI1613496.1"/>
    </source>
</evidence>
<dbReference type="CDD" id="cd08241">
    <property type="entry name" value="QOR1"/>
    <property type="match status" value="1"/>
</dbReference>
<dbReference type="GO" id="GO:0016491">
    <property type="term" value="F:oxidoreductase activity"/>
    <property type="evidence" value="ECO:0007669"/>
    <property type="project" value="InterPro"/>
</dbReference>
<proteinExistence type="predicted"/>
<evidence type="ECO:0000259" key="1">
    <source>
        <dbReference type="SMART" id="SM00829"/>
    </source>
</evidence>
<gene>
    <name evidence="2" type="ORF">EDD36DRAFT_496642</name>
</gene>
<dbReference type="GO" id="GO:0005739">
    <property type="term" value="C:mitochondrion"/>
    <property type="evidence" value="ECO:0007669"/>
    <property type="project" value="TreeGrafter"/>
</dbReference>
<dbReference type="Gene3D" id="3.40.50.720">
    <property type="entry name" value="NAD(P)-binding Rossmann-like Domain"/>
    <property type="match status" value="1"/>
</dbReference>
<dbReference type="SUPFAM" id="SSF50129">
    <property type="entry name" value="GroES-like"/>
    <property type="match status" value="1"/>
</dbReference>
<name>A0AAN6DVQ5_9EURO</name>
<dbReference type="Pfam" id="PF00107">
    <property type="entry name" value="ADH_zinc_N"/>
    <property type="match status" value="1"/>
</dbReference>
<accession>A0AAN6DVQ5</accession>
<dbReference type="InterPro" id="IPR011032">
    <property type="entry name" value="GroES-like_sf"/>
</dbReference>
<protein>
    <recommendedName>
        <fullName evidence="1">Enoyl reductase (ER) domain-containing protein</fullName>
    </recommendedName>
</protein>
<dbReference type="SMART" id="SM00829">
    <property type="entry name" value="PKS_ER"/>
    <property type="match status" value="1"/>
</dbReference>
<dbReference type="PANTHER" id="PTHR43677:SF4">
    <property type="entry name" value="QUINONE OXIDOREDUCTASE-LIKE PROTEIN 2"/>
    <property type="match status" value="1"/>
</dbReference>
<dbReference type="Pfam" id="PF08240">
    <property type="entry name" value="ADH_N"/>
    <property type="match status" value="1"/>
</dbReference>
<sequence length="337" mass="36961">MRAYQLERLVREIGELEIVEIPDLPPHPDKYLIRVHAAAINFFDILQVQGKHQDKPAFPWIAGNEFSGEILAIPTRLRAEDARFRKGDRIFGAGLGAFATMIQAPEVSLRPVPRNWSYIEASSLFYTAPTAYAALVLRARAKQGDYVLIHGAAGGVGLAAVTIANALGMTVIASVDTEKKRDVAKRFGAHHVIDSKGDWALVAKSLTPNGRGVDVVIDPLGMISQSLKCIRWDGRLCIVGFAAGGIEKIPTNRLLLKNVTLSGLFWGEYAKMDPQSVVETWDKLFQILDGRAIVPLNYTEKRFKGLEQIADAMTLLSTGTAWGKIVVDISENGKTKL</sequence>
<dbReference type="Proteomes" id="UP001203852">
    <property type="component" value="Unassembled WGS sequence"/>
</dbReference>